<proteinExistence type="predicted"/>
<name>A0ABV7G3G1_9PROT</name>
<dbReference type="RefSeq" id="WP_379595218.1">
    <property type="nucleotide sequence ID" value="NZ_JBHRTN010000007.1"/>
</dbReference>
<dbReference type="Proteomes" id="UP001595593">
    <property type="component" value="Unassembled WGS sequence"/>
</dbReference>
<dbReference type="EMBL" id="JBHRTN010000007">
    <property type="protein sequence ID" value="MFC3124812.1"/>
    <property type="molecule type" value="Genomic_DNA"/>
</dbReference>
<feature type="chain" id="PRO_5046751929" evidence="2">
    <location>
        <begin position="22"/>
        <end position="69"/>
    </location>
</feature>
<dbReference type="PROSITE" id="PS51257">
    <property type="entry name" value="PROKAR_LIPOPROTEIN"/>
    <property type="match status" value="1"/>
</dbReference>
<reference evidence="4" key="1">
    <citation type="journal article" date="2019" name="Int. J. Syst. Evol. Microbiol.">
        <title>The Global Catalogue of Microorganisms (GCM) 10K type strain sequencing project: providing services to taxonomists for standard genome sequencing and annotation.</title>
        <authorList>
            <consortium name="The Broad Institute Genomics Platform"/>
            <consortium name="The Broad Institute Genome Sequencing Center for Infectious Disease"/>
            <person name="Wu L."/>
            <person name="Ma J."/>
        </authorList>
    </citation>
    <scope>NUCLEOTIDE SEQUENCE [LARGE SCALE GENOMIC DNA]</scope>
    <source>
        <strain evidence="4">KCTC 52094</strain>
    </source>
</reference>
<keyword evidence="4" id="KW-1185">Reference proteome</keyword>
<protein>
    <submittedName>
        <fullName evidence="3">Uncharacterized protein</fullName>
    </submittedName>
</protein>
<feature type="region of interest" description="Disordered" evidence="1">
    <location>
        <begin position="41"/>
        <end position="69"/>
    </location>
</feature>
<evidence type="ECO:0000313" key="3">
    <source>
        <dbReference type="EMBL" id="MFC3124812.1"/>
    </source>
</evidence>
<keyword evidence="2" id="KW-0732">Signal</keyword>
<evidence type="ECO:0000313" key="4">
    <source>
        <dbReference type="Proteomes" id="UP001595593"/>
    </source>
</evidence>
<evidence type="ECO:0000256" key="2">
    <source>
        <dbReference type="SAM" id="SignalP"/>
    </source>
</evidence>
<evidence type="ECO:0000256" key="1">
    <source>
        <dbReference type="SAM" id="MobiDB-lite"/>
    </source>
</evidence>
<gene>
    <name evidence="3" type="ORF">ACFOD4_07040</name>
</gene>
<accession>A0ABV7G3G1</accession>
<feature type="signal peptide" evidence="2">
    <location>
        <begin position="1"/>
        <end position="21"/>
    </location>
</feature>
<sequence length="69" mass="7218">MILLKRLALPWLVVVSLASCSGPDQDLDLSGAHGTTIQSIRGEAPAAAPLRPETGNIWDQGLTPSASRP</sequence>
<organism evidence="3 4">
    <name type="scientific">Teichococcus globiformis</name>
    <dbReference type="NCBI Taxonomy" id="2307229"/>
    <lineage>
        <taxon>Bacteria</taxon>
        <taxon>Pseudomonadati</taxon>
        <taxon>Pseudomonadota</taxon>
        <taxon>Alphaproteobacteria</taxon>
        <taxon>Acetobacterales</taxon>
        <taxon>Roseomonadaceae</taxon>
        <taxon>Roseomonas</taxon>
    </lineage>
</organism>
<comment type="caution">
    <text evidence="3">The sequence shown here is derived from an EMBL/GenBank/DDBJ whole genome shotgun (WGS) entry which is preliminary data.</text>
</comment>